<dbReference type="OMA" id="RCIQLDC"/>
<evidence type="ECO:0000313" key="4">
    <source>
        <dbReference type="Ensembl" id="ENSCINP00000023163.2"/>
    </source>
</evidence>
<keyword evidence="1" id="KW-0378">Hydrolase</keyword>
<dbReference type="SUPFAM" id="SSF53474">
    <property type="entry name" value="alpha/beta-Hydrolases"/>
    <property type="match status" value="1"/>
</dbReference>
<evidence type="ECO:0000256" key="1">
    <source>
        <dbReference type="ARBA" id="ARBA00022801"/>
    </source>
</evidence>
<dbReference type="PANTHER" id="PTHR43329">
    <property type="entry name" value="EPOXIDE HYDROLASE"/>
    <property type="match status" value="1"/>
</dbReference>
<dbReference type="GO" id="GO:0016787">
    <property type="term" value="F:hydrolase activity"/>
    <property type="evidence" value="ECO:0000318"/>
    <property type="project" value="GO_Central"/>
</dbReference>
<comment type="similarity">
    <text evidence="2">Belongs to the AB hydrolase superfamily. Epoxide hydrolase family.</text>
</comment>
<dbReference type="HOGENOM" id="CLU_020336_7_3_1"/>
<dbReference type="EMBL" id="EAAA01000416">
    <property type="status" value="NOT_ANNOTATED_CDS"/>
    <property type="molecule type" value="Genomic_DNA"/>
</dbReference>
<organism evidence="4 5">
    <name type="scientific">Ciona intestinalis</name>
    <name type="common">Transparent sea squirt</name>
    <name type="synonym">Ascidia intestinalis</name>
    <dbReference type="NCBI Taxonomy" id="7719"/>
    <lineage>
        <taxon>Eukaryota</taxon>
        <taxon>Metazoa</taxon>
        <taxon>Chordata</taxon>
        <taxon>Tunicata</taxon>
        <taxon>Ascidiacea</taxon>
        <taxon>Phlebobranchia</taxon>
        <taxon>Cionidae</taxon>
        <taxon>Ciona</taxon>
    </lineage>
</organism>
<dbReference type="PRINTS" id="PR00412">
    <property type="entry name" value="EPOXHYDRLASE"/>
</dbReference>
<dbReference type="InParanoid" id="F6YQB8"/>
<dbReference type="GO" id="GO:0004301">
    <property type="term" value="F:epoxide hydrolase activity"/>
    <property type="evidence" value="ECO:0007669"/>
    <property type="project" value="UniProtKB-ARBA"/>
</dbReference>
<dbReference type="InterPro" id="IPR000639">
    <property type="entry name" value="Epox_hydrolase-like"/>
</dbReference>
<reference evidence="4" key="2">
    <citation type="journal article" date="2008" name="Genome Biol.">
        <title>Improved genome assembly and evidence-based global gene model set for the chordate Ciona intestinalis: new insight into intron and operon populations.</title>
        <authorList>
            <person name="Satou Y."/>
            <person name="Mineta K."/>
            <person name="Ogasawara M."/>
            <person name="Sasakura Y."/>
            <person name="Shoguchi E."/>
            <person name="Ueno K."/>
            <person name="Yamada L."/>
            <person name="Matsumoto J."/>
            <person name="Wasserscheid J."/>
            <person name="Dewar K."/>
            <person name="Wiley G.B."/>
            <person name="Macmil S.L."/>
            <person name="Roe B.A."/>
            <person name="Zeller R.W."/>
            <person name="Hastings K.E."/>
            <person name="Lemaire P."/>
            <person name="Lindquist E."/>
            <person name="Endo T."/>
            <person name="Hotta K."/>
            <person name="Inaba K."/>
        </authorList>
    </citation>
    <scope>NUCLEOTIDE SEQUENCE [LARGE SCALE GENOMIC DNA]</scope>
    <source>
        <strain evidence="4">wild type</strain>
    </source>
</reference>
<feature type="domain" description="AB hydrolase-1" evidence="3">
    <location>
        <begin position="36"/>
        <end position="299"/>
    </location>
</feature>
<dbReference type="STRING" id="7719.ENSCINP00000023163"/>
<protein>
    <submittedName>
        <fullName evidence="4">Epoxide hydrolase 4-like</fullName>
    </submittedName>
</protein>
<keyword evidence="5" id="KW-1185">Reference proteome</keyword>
<dbReference type="Gene3D" id="3.40.50.1820">
    <property type="entry name" value="alpha/beta hydrolase"/>
    <property type="match status" value="1"/>
</dbReference>
<dbReference type="InterPro" id="IPR029058">
    <property type="entry name" value="AB_hydrolase_fold"/>
</dbReference>
<evidence type="ECO:0000313" key="5">
    <source>
        <dbReference type="Proteomes" id="UP000008144"/>
    </source>
</evidence>
<reference evidence="4" key="4">
    <citation type="submission" date="2025-09" db="UniProtKB">
        <authorList>
            <consortium name="Ensembl"/>
        </authorList>
    </citation>
    <scope>IDENTIFICATION</scope>
</reference>
<name>F6YQB8_CIOIN</name>
<sequence length="315" mass="35759">MRFHFVRSGQSPDHLNFEANGQTKLKSRANGRGPKLVLCLHGFPECWFSWRHLLREFDSEDETSYFVVAIDSRGYGGSDVTSGVSSYHLSHLSSDVKNIVTSLGYDVCTLVSHDWGGVVAWEVVERYPEVLDGLFVINCPHPNAGTDIGKSSLKQTLIRSWYMFFFALPVLPEIYISHNDFRFLEENLNMGGEWKKNIVDQDEMDVYKYSLDGASINASINYYRALVLPIYQHGVAPKTTRSLTVKFPIRLVWGTQDPYMDVAMAERTKVYLPGTESSNSRSEVLLVPDAGHFLQQDEPELITKMVKQFLADLED</sequence>
<proteinExistence type="inferred from homology"/>
<evidence type="ECO:0000259" key="3">
    <source>
        <dbReference type="Pfam" id="PF00561"/>
    </source>
</evidence>
<dbReference type="AlphaFoldDB" id="F6YQB8"/>
<reference evidence="4" key="3">
    <citation type="submission" date="2025-08" db="UniProtKB">
        <authorList>
            <consortium name="Ensembl"/>
        </authorList>
    </citation>
    <scope>IDENTIFICATION</scope>
</reference>
<accession>F6YQB8</accession>
<dbReference type="InterPro" id="IPR000073">
    <property type="entry name" value="AB_hydrolase_1"/>
</dbReference>
<dbReference type="Pfam" id="PF00561">
    <property type="entry name" value="Abhydrolase_1"/>
    <property type="match status" value="1"/>
</dbReference>
<dbReference type="EMBL" id="EAAA01000415">
    <property type="status" value="NOT_ANNOTATED_CDS"/>
    <property type="molecule type" value="Genomic_DNA"/>
</dbReference>
<dbReference type="Ensembl" id="ENSCINT00000023409.2">
    <property type="protein sequence ID" value="ENSCINP00000023163.2"/>
    <property type="gene ID" value="ENSCING00000012399.2"/>
</dbReference>
<dbReference type="GeneTree" id="ENSGT00940000167498"/>
<gene>
    <name evidence="4" type="primary">LOC100175486</name>
</gene>
<evidence type="ECO:0000256" key="2">
    <source>
        <dbReference type="ARBA" id="ARBA00038334"/>
    </source>
</evidence>
<dbReference type="Proteomes" id="UP000008144">
    <property type="component" value="Chromosome 1"/>
</dbReference>
<reference evidence="5" key="1">
    <citation type="journal article" date="2002" name="Science">
        <title>The draft genome of Ciona intestinalis: insights into chordate and vertebrate origins.</title>
        <authorList>
            <person name="Dehal P."/>
            <person name="Satou Y."/>
            <person name="Campbell R.K."/>
            <person name="Chapman J."/>
            <person name="Degnan B."/>
            <person name="De Tomaso A."/>
            <person name="Davidson B."/>
            <person name="Di Gregorio A."/>
            <person name="Gelpke M."/>
            <person name="Goodstein D.M."/>
            <person name="Harafuji N."/>
            <person name="Hastings K.E."/>
            <person name="Ho I."/>
            <person name="Hotta K."/>
            <person name="Huang W."/>
            <person name="Kawashima T."/>
            <person name="Lemaire P."/>
            <person name="Martinez D."/>
            <person name="Meinertzhagen I.A."/>
            <person name="Necula S."/>
            <person name="Nonaka M."/>
            <person name="Putnam N."/>
            <person name="Rash S."/>
            <person name="Saiga H."/>
            <person name="Satake M."/>
            <person name="Terry A."/>
            <person name="Yamada L."/>
            <person name="Wang H.G."/>
            <person name="Awazu S."/>
            <person name="Azumi K."/>
            <person name="Boore J."/>
            <person name="Branno M."/>
            <person name="Chin-Bow S."/>
            <person name="DeSantis R."/>
            <person name="Doyle S."/>
            <person name="Francino P."/>
            <person name="Keys D.N."/>
            <person name="Haga S."/>
            <person name="Hayashi H."/>
            <person name="Hino K."/>
            <person name="Imai K.S."/>
            <person name="Inaba K."/>
            <person name="Kano S."/>
            <person name="Kobayashi K."/>
            <person name="Kobayashi M."/>
            <person name="Lee B.I."/>
            <person name="Makabe K.W."/>
            <person name="Manohar C."/>
            <person name="Matassi G."/>
            <person name="Medina M."/>
            <person name="Mochizuki Y."/>
            <person name="Mount S."/>
            <person name="Morishita T."/>
            <person name="Miura S."/>
            <person name="Nakayama A."/>
            <person name="Nishizaka S."/>
            <person name="Nomoto H."/>
            <person name="Ohta F."/>
            <person name="Oishi K."/>
            <person name="Rigoutsos I."/>
            <person name="Sano M."/>
            <person name="Sasaki A."/>
            <person name="Sasakura Y."/>
            <person name="Shoguchi E."/>
            <person name="Shin-i T."/>
            <person name="Spagnuolo A."/>
            <person name="Stainier D."/>
            <person name="Suzuki M.M."/>
            <person name="Tassy O."/>
            <person name="Takatori N."/>
            <person name="Tokuoka M."/>
            <person name="Yagi K."/>
            <person name="Yoshizaki F."/>
            <person name="Wada S."/>
            <person name="Zhang C."/>
            <person name="Hyatt P.D."/>
            <person name="Larimer F."/>
            <person name="Detter C."/>
            <person name="Doggett N."/>
            <person name="Glavina T."/>
            <person name="Hawkins T."/>
            <person name="Richardson P."/>
            <person name="Lucas S."/>
            <person name="Kohara Y."/>
            <person name="Levine M."/>
            <person name="Satoh N."/>
            <person name="Rokhsar D.S."/>
        </authorList>
    </citation>
    <scope>NUCLEOTIDE SEQUENCE [LARGE SCALE GENOMIC DNA]</scope>
</reference>